<feature type="compositionally biased region" description="Basic and acidic residues" evidence="1">
    <location>
        <begin position="330"/>
        <end position="344"/>
    </location>
</feature>
<evidence type="ECO:0000313" key="3">
    <source>
        <dbReference type="Proteomes" id="UP000191806"/>
    </source>
</evidence>
<dbReference type="RefSeq" id="WP_063280689.1">
    <property type="nucleotide sequence ID" value="NZ_CP016746.2"/>
</dbReference>
<proteinExistence type="predicted"/>
<accession>A0A1V0PD53</accession>
<name>A0A1V0PD53_LACLC</name>
<evidence type="ECO:0000313" key="2">
    <source>
        <dbReference type="EMBL" id="ARE27183.1"/>
    </source>
</evidence>
<evidence type="ECO:0000256" key="1">
    <source>
        <dbReference type="SAM" id="MobiDB-lite"/>
    </source>
</evidence>
<feature type="region of interest" description="Disordered" evidence="1">
    <location>
        <begin position="310"/>
        <end position="344"/>
    </location>
</feature>
<reference evidence="2 3" key="1">
    <citation type="journal article" date="2017" name="BMC Genomics">
        <title>Comparative and functional genomics of the Lactococcus lactis taxon; insights into evolution and niche adaptation.</title>
        <authorList>
            <person name="Kelleher P."/>
            <person name="Bottacini F."/>
            <person name="Mahony J."/>
            <person name="Kilcawley K.N."/>
            <person name="van Sinderen D."/>
        </authorList>
    </citation>
    <scope>NUCLEOTIDE SEQUENCE [LARGE SCALE GENOMIC DNA]</scope>
    <source>
        <strain evidence="2 3">JM1</strain>
        <plasmid evidence="3">pmpjm1</plasmid>
    </source>
</reference>
<dbReference type="AlphaFoldDB" id="A0A1V0PD53"/>
<sequence length="369" mass="42020">MKNENEKVIDKIIRKRCNKLFEIYIALEKETKENDIDILKLLETIVEKDGANYYTILIDSVFSLLSFVEAKKSNISFNEQAAFLSSNVDDQEDDFSYQDGLKILTIVEASRQGLVFSDCGENFVKICRDLEVATEQNIAFLQTFAEYGKMISGWLVTNEDTENMLKKYFIKLSRKYFDVDHFGLVNVDIDGIFEFSVKLSDEEKNAILRMIAVIHKLLVCSCKYEDKIGEWNGPDYLISAKDLFLEDYQKKILQSNVPSKSEPVATIETEKQPATVEVAKVEEVKAPVETEKPLAPTEALKIEEVEEVKATEEIKEQPAPAPDPVETETETEKSPEVAEKNKEVASIKISKDDPVYEFIFNAEEVSIEL</sequence>
<protein>
    <submittedName>
        <fullName evidence="2">Uncharacterized protein</fullName>
    </submittedName>
</protein>
<gene>
    <name evidence="2" type="ORF">LLJM1_04195</name>
</gene>
<geneLocation type="plasmid" evidence="3">
    <name>pmpjm1</name>
</geneLocation>
<dbReference type="EMBL" id="CP016746">
    <property type="protein sequence ID" value="ARE27183.1"/>
    <property type="molecule type" value="Genomic_DNA"/>
</dbReference>
<organism evidence="2 3">
    <name type="scientific">Lactococcus lactis subsp. cremoris</name>
    <name type="common">Streptococcus cremoris</name>
    <dbReference type="NCBI Taxonomy" id="1359"/>
    <lineage>
        <taxon>Bacteria</taxon>
        <taxon>Bacillati</taxon>
        <taxon>Bacillota</taxon>
        <taxon>Bacilli</taxon>
        <taxon>Lactobacillales</taxon>
        <taxon>Streptococcaceae</taxon>
        <taxon>Lactococcus</taxon>
    </lineage>
</organism>
<keyword evidence="2" id="KW-0614">Plasmid</keyword>
<dbReference type="Proteomes" id="UP000191806">
    <property type="component" value="Plasmid pJM1A"/>
</dbReference>